<proteinExistence type="predicted"/>
<keyword evidence="4 7" id="KW-0812">Transmembrane</keyword>
<feature type="transmembrane region" description="Helical" evidence="7">
    <location>
        <begin position="287"/>
        <end position="306"/>
    </location>
</feature>
<evidence type="ECO:0000256" key="2">
    <source>
        <dbReference type="ARBA" id="ARBA00022448"/>
    </source>
</evidence>
<keyword evidence="2" id="KW-0813">Transport</keyword>
<feature type="transmembrane region" description="Helical" evidence="7">
    <location>
        <begin position="371"/>
        <end position="395"/>
    </location>
</feature>
<protein>
    <submittedName>
        <fullName evidence="9">MFS transporter</fullName>
    </submittedName>
</protein>
<evidence type="ECO:0000256" key="6">
    <source>
        <dbReference type="ARBA" id="ARBA00023136"/>
    </source>
</evidence>
<dbReference type="CDD" id="cd06173">
    <property type="entry name" value="MFS_MefA_like"/>
    <property type="match status" value="1"/>
</dbReference>
<dbReference type="PANTHER" id="PTHR23513:SF11">
    <property type="entry name" value="STAPHYLOFERRIN A TRANSPORTER"/>
    <property type="match status" value="1"/>
</dbReference>
<evidence type="ECO:0000256" key="7">
    <source>
        <dbReference type="SAM" id="Phobius"/>
    </source>
</evidence>
<organism evidence="9 10">
    <name type="scientific">Croceibacterium soli</name>
    <dbReference type="NCBI Taxonomy" id="1739690"/>
    <lineage>
        <taxon>Bacteria</taxon>
        <taxon>Pseudomonadati</taxon>
        <taxon>Pseudomonadota</taxon>
        <taxon>Alphaproteobacteria</taxon>
        <taxon>Sphingomonadales</taxon>
        <taxon>Erythrobacteraceae</taxon>
        <taxon>Croceibacterium</taxon>
    </lineage>
</organism>
<dbReference type="Proteomes" id="UP000469159">
    <property type="component" value="Unassembled WGS sequence"/>
</dbReference>
<evidence type="ECO:0000256" key="5">
    <source>
        <dbReference type="ARBA" id="ARBA00022989"/>
    </source>
</evidence>
<dbReference type="OrthoDB" id="9809918at2"/>
<keyword evidence="6 7" id="KW-0472">Membrane</keyword>
<dbReference type="Gene3D" id="1.20.1250.20">
    <property type="entry name" value="MFS general substrate transporter like domains"/>
    <property type="match status" value="1"/>
</dbReference>
<sequence>MPGSTTFTPLAYRAFALILVGSLLSNFGNAVQSVGAAWQMTATGQPADVVALVQTAVNLPIMLLALPAGAWADMFDKRTVMLLAQTAMFAVSLLLVTLTFAGITPPLAIVGLTALLAAGVAVFNPALAASIGGIVPRAELAAAVALNILAFNFARTAGPALGGAIVSLGGAGAAFVANALSYLMAIAVLWRWRPAAEPAKERRRLLPVIAEGFRFALASPQIRTILLRALTFTLTGAAAWALMPLVAADLLGEGSAVYGLLLGALGAGAVIGALTSTWFRARFSAEAIIRTAGIVYGLGCLGVALQPGLVPMLFLLVVAGAGWVQALSGFSVAGQLWAPREVVGRIVALVSSLTFGGIALGSWLWGHFAEVYGVAAALAASGGGMIVLPLIGLLLPMPGHEAPRPGTP</sequence>
<evidence type="ECO:0000313" key="10">
    <source>
        <dbReference type="Proteomes" id="UP000469159"/>
    </source>
</evidence>
<reference evidence="9 10" key="1">
    <citation type="submission" date="2019-12" db="EMBL/GenBank/DDBJ databases">
        <title>Genomic-based taxomic classification of the family Erythrobacteraceae.</title>
        <authorList>
            <person name="Xu L."/>
        </authorList>
    </citation>
    <scope>NUCLEOTIDE SEQUENCE [LARGE SCALE GENOMIC DNA]</scope>
    <source>
        <strain evidence="9 10">MCCC 1K02066</strain>
    </source>
</reference>
<feature type="transmembrane region" description="Helical" evidence="7">
    <location>
        <begin position="164"/>
        <end position="190"/>
    </location>
</feature>
<dbReference type="PROSITE" id="PS50850">
    <property type="entry name" value="MFS"/>
    <property type="match status" value="1"/>
</dbReference>
<comment type="subcellular location">
    <subcellularLocation>
        <location evidence="1">Cell membrane</location>
        <topology evidence="1">Multi-pass membrane protein</topology>
    </subcellularLocation>
</comment>
<dbReference type="GO" id="GO:0022857">
    <property type="term" value="F:transmembrane transporter activity"/>
    <property type="evidence" value="ECO:0007669"/>
    <property type="project" value="InterPro"/>
</dbReference>
<keyword evidence="3" id="KW-1003">Cell membrane</keyword>
<feature type="transmembrane region" description="Helical" evidence="7">
    <location>
        <begin position="49"/>
        <end position="68"/>
    </location>
</feature>
<dbReference type="EMBL" id="WTYK01000003">
    <property type="protein sequence ID" value="MXP41326.1"/>
    <property type="molecule type" value="Genomic_DNA"/>
</dbReference>
<dbReference type="SUPFAM" id="SSF103473">
    <property type="entry name" value="MFS general substrate transporter"/>
    <property type="match status" value="1"/>
</dbReference>
<feature type="domain" description="Major facilitator superfamily (MFS) profile" evidence="8">
    <location>
        <begin position="14"/>
        <end position="401"/>
    </location>
</feature>
<dbReference type="InterPro" id="IPR036259">
    <property type="entry name" value="MFS_trans_sf"/>
</dbReference>
<accession>A0A6I4US96</accession>
<gene>
    <name evidence="9" type="ORF">GRI75_06685</name>
</gene>
<evidence type="ECO:0000256" key="3">
    <source>
        <dbReference type="ARBA" id="ARBA00022475"/>
    </source>
</evidence>
<feature type="transmembrane region" description="Helical" evidence="7">
    <location>
        <begin position="255"/>
        <end position="275"/>
    </location>
</feature>
<feature type="transmembrane region" description="Helical" evidence="7">
    <location>
        <begin position="225"/>
        <end position="243"/>
    </location>
</feature>
<evidence type="ECO:0000256" key="1">
    <source>
        <dbReference type="ARBA" id="ARBA00004651"/>
    </source>
</evidence>
<dbReference type="RefSeq" id="WP_160746186.1">
    <property type="nucleotide sequence ID" value="NZ_WTYK01000003.1"/>
</dbReference>
<evidence type="ECO:0000313" key="9">
    <source>
        <dbReference type="EMBL" id="MXP41326.1"/>
    </source>
</evidence>
<dbReference type="PANTHER" id="PTHR23513">
    <property type="entry name" value="INTEGRAL MEMBRANE EFFLUX PROTEIN-RELATED"/>
    <property type="match status" value="1"/>
</dbReference>
<keyword evidence="5 7" id="KW-1133">Transmembrane helix</keyword>
<evidence type="ECO:0000256" key="4">
    <source>
        <dbReference type="ARBA" id="ARBA00022692"/>
    </source>
</evidence>
<dbReference type="GO" id="GO:0005886">
    <property type="term" value="C:plasma membrane"/>
    <property type="evidence" value="ECO:0007669"/>
    <property type="project" value="UniProtKB-SubCell"/>
</dbReference>
<name>A0A6I4US96_9SPHN</name>
<dbReference type="AlphaFoldDB" id="A0A6I4US96"/>
<dbReference type="InterPro" id="IPR010290">
    <property type="entry name" value="TM_effector"/>
</dbReference>
<feature type="transmembrane region" description="Helical" evidence="7">
    <location>
        <begin position="107"/>
        <end position="128"/>
    </location>
</feature>
<keyword evidence="10" id="KW-1185">Reference proteome</keyword>
<feature type="transmembrane region" description="Helical" evidence="7">
    <location>
        <begin position="346"/>
        <end position="365"/>
    </location>
</feature>
<dbReference type="InterPro" id="IPR020846">
    <property type="entry name" value="MFS_dom"/>
</dbReference>
<comment type="caution">
    <text evidence="9">The sequence shown here is derived from an EMBL/GenBank/DDBJ whole genome shotgun (WGS) entry which is preliminary data.</text>
</comment>
<dbReference type="Pfam" id="PF05977">
    <property type="entry name" value="MFS_3"/>
    <property type="match status" value="1"/>
</dbReference>
<evidence type="ECO:0000259" key="8">
    <source>
        <dbReference type="PROSITE" id="PS50850"/>
    </source>
</evidence>
<feature type="transmembrane region" description="Helical" evidence="7">
    <location>
        <begin position="80"/>
        <end position="101"/>
    </location>
</feature>